<dbReference type="GO" id="GO:0005886">
    <property type="term" value="C:plasma membrane"/>
    <property type="evidence" value="ECO:0007669"/>
    <property type="project" value="UniProtKB-SubCell"/>
</dbReference>
<proteinExistence type="inferred from homology"/>
<dbReference type="InterPro" id="IPR003784">
    <property type="entry name" value="BioY"/>
</dbReference>
<protein>
    <recommendedName>
        <fullName evidence="8">Biotin transporter</fullName>
    </recommendedName>
</protein>
<keyword evidence="4 8" id="KW-1003">Cell membrane</keyword>
<evidence type="ECO:0000256" key="1">
    <source>
        <dbReference type="ARBA" id="ARBA00004651"/>
    </source>
</evidence>
<name>A0A3D9V2P7_THECX</name>
<feature type="transmembrane region" description="Helical" evidence="9">
    <location>
        <begin position="83"/>
        <end position="103"/>
    </location>
</feature>
<evidence type="ECO:0000256" key="6">
    <source>
        <dbReference type="ARBA" id="ARBA00022989"/>
    </source>
</evidence>
<keyword evidence="5 9" id="KW-0812">Transmembrane</keyword>
<dbReference type="Gene3D" id="1.10.1760.20">
    <property type="match status" value="1"/>
</dbReference>
<gene>
    <name evidence="10" type="ORF">DFJ64_0352</name>
</gene>
<evidence type="ECO:0000256" key="9">
    <source>
        <dbReference type="SAM" id="Phobius"/>
    </source>
</evidence>
<keyword evidence="7 8" id="KW-0472">Membrane</keyword>
<dbReference type="AlphaFoldDB" id="A0A3D9V2P7"/>
<reference evidence="10 11" key="1">
    <citation type="submission" date="2018-08" db="EMBL/GenBank/DDBJ databases">
        <title>Sequencing the genomes of 1000 actinobacteria strains.</title>
        <authorList>
            <person name="Klenk H.-P."/>
        </authorList>
    </citation>
    <scope>NUCLEOTIDE SEQUENCE [LARGE SCALE GENOMIC DNA]</scope>
    <source>
        <strain evidence="10 11">DSM 22891</strain>
    </source>
</reference>
<evidence type="ECO:0000256" key="3">
    <source>
        <dbReference type="ARBA" id="ARBA00022448"/>
    </source>
</evidence>
<evidence type="ECO:0000256" key="7">
    <source>
        <dbReference type="ARBA" id="ARBA00023136"/>
    </source>
</evidence>
<dbReference type="PANTHER" id="PTHR34295">
    <property type="entry name" value="BIOTIN TRANSPORTER BIOY"/>
    <property type="match status" value="1"/>
</dbReference>
<dbReference type="GO" id="GO:0015225">
    <property type="term" value="F:biotin transmembrane transporter activity"/>
    <property type="evidence" value="ECO:0007669"/>
    <property type="project" value="UniProtKB-UniRule"/>
</dbReference>
<dbReference type="Pfam" id="PF02632">
    <property type="entry name" value="BioY"/>
    <property type="match status" value="1"/>
</dbReference>
<organism evidence="10 11">
    <name type="scientific">Thermasporomyces composti</name>
    <dbReference type="NCBI Taxonomy" id="696763"/>
    <lineage>
        <taxon>Bacteria</taxon>
        <taxon>Bacillati</taxon>
        <taxon>Actinomycetota</taxon>
        <taxon>Actinomycetes</taxon>
        <taxon>Propionibacteriales</taxon>
        <taxon>Nocardioidaceae</taxon>
        <taxon>Thermasporomyces</taxon>
    </lineage>
</organism>
<dbReference type="RefSeq" id="WP_115848847.1">
    <property type="nucleotide sequence ID" value="NZ_QTUC01000001.1"/>
</dbReference>
<dbReference type="EMBL" id="QTUC01000001">
    <property type="protein sequence ID" value="REF34983.1"/>
    <property type="molecule type" value="Genomic_DNA"/>
</dbReference>
<feature type="transmembrane region" description="Helical" evidence="9">
    <location>
        <begin position="59"/>
        <end position="77"/>
    </location>
</feature>
<sequence length="206" mass="20968">MPSSRLSTRDLALVALFAALLAALGLPGTFYLFGTAVPITAQTLGVMLAGSILGARRGFLAVATFVVLVLAGLPLLAGGRGGLGVLAGASAGYFVAFPLGAWVTGWLTEKAMPRYSTLYGFIANVIGGIVVVYAIGIPVQAWRTGTTGVVAAVVAGLVFLPGDLLKAVVATAVAKGVHAGYPTLARDTVRHDGHLPRRDTTGGRPT</sequence>
<feature type="transmembrane region" description="Helical" evidence="9">
    <location>
        <begin position="141"/>
        <end position="160"/>
    </location>
</feature>
<comment type="caution">
    <text evidence="10">The sequence shown here is derived from an EMBL/GenBank/DDBJ whole genome shotgun (WGS) entry which is preliminary data.</text>
</comment>
<evidence type="ECO:0000256" key="4">
    <source>
        <dbReference type="ARBA" id="ARBA00022475"/>
    </source>
</evidence>
<evidence type="ECO:0000313" key="10">
    <source>
        <dbReference type="EMBL" id="REF34983.1"/>
    </source>
</evidence>
<evidence type="ECO:0000256" key="5">
    <source>
        <dbReference type="ARBA" id="ARBA00022692"/>
    </source>
</evidence>
<evidence type="ECO:0000313" key="11">
    <source>
        <dbReference type="Proteomes" id="UP000256485"/>
    </source>
</evidence>
<accession>A0A3D9V2P7</accession>
<evidence type="ECO:0000256" key="2">
    <source>
        <dbReference type="ARBA" id="ARBA00010692"/>
    </source>
</evidence>
<evidence type="ECO:0000256" key="8">
    <source>
        <dbReference type="PIRNR" id="PIRNR016661"/>
    </source>
</evidence>
<keyword evidence="3 8" id="KW-0813">Transport</keyword>
<keyword evidence="11" id="KW-1185">Reference proteome</keyword>
<comment type="similarity">
    <text evidence="2 8">Belongs to the BioY family.</text>
</comment>
<keyword evidence="6 9" id="KW-1133">Transmembrane helix</keyword>
<comment type="subcellular location">
    <subcellularLocation>
        <location evidence="1 8">Cell membrane</location>
        <topology evidence="1 8">Multi-pass membrane protein</topology>
    </subcellularLocation>
</comment>
<dbReference type="OrthoDB" id="9803495at2"/>
<dbReference type="Proteomes" id="UP000256485">
    <property type="component" value="Unassembled WGS sequence"/>
</dbReference>
<dbReference type="PANTHER" id="PTHR34295:SF4">
    <property type="entry name" value="BIOTIN TRANSPORTER BIOY-RELATED"/>
    <property type="match status" value="1"/>
</dbReference>
<dbReference type="PIRSF" id="PIRSF016661">
    <property type="entry name" value="BioY"/>
    <property type="match status" value="1"/>
</dbReference>
<feature type="transmembrane region" description="Helical" evidence="9">
    <location>
        <begin position="115"/>
        <end position="135"/>
    </location>
</feature>